<evidence type="ECO:0000313" key="1">
    <source>
        <dbReference type="EMBL" id="MFC0633312.1"/>
    </source>
</evidence>
<reference evidence="1 2" key="1">
    <citation type="submission" date="2024-09" db="EMBL/GenBank/DDBJ databases">
        <authorList>
            <person name="Sun Q."/>
            <person name="Mori K."/>
        </authorList>
    </citation>
    <scope>NUCLEOTIDE SEQUENCE [LARGE SCALE GENOMIC DNA]</scope>
    <source>
        <strain evidence="1 2">NCAIM B.02621</strain>
    </source>
</reference>
<accession>A0ABV6R112</accession>
<organism evidence="1 2">
    <name type="scientific">Brevundimonas balnearis</name>
    <dbReference type="NCBI Taxonomy" id="1572858"/>
    <lineage>
        <taxon>Bacteria</taxon>
        <taxon>Pseudomonadati</taxon>
        <taxon>Pseudomonadota</taxon>
        <taxon>Alphaproteobacteria</taxon>
        <taxon>Caulobacterales</taxon>
        <taxon>Caulobacteraceae</taxon>
        <taxon>Brevundimonas</taxon>
    </lineage>
</organism>
<gene>
    <name evidence="1" type="ORF">ACFFGE_05385</name>
</gene>
<dbReference type="EMBL" id="JBHLSW010000003">
    <property type="protein sequence ID" value="MFC0633312.1"/>
    <property type="molecule type" value="Genomic_DNA"/>
</dbReference>
<keyword evidence="2" id="KW-1185">Reference proteome</keyword>
<protein>
    <submittedName>
        <fullName evidence="1">Uncharacterized protein</fullName>
    </submittedName>
</protein>
<proteinExistence type="predicted"/>
<evidence type="ECO:0000313" key="2">
    <source>
        <dbReference type="Proteomes" id="UP001589906"/>
    </source>
</evidence>
<comment type="caution">
    <text evidence="1">The sequence shown here is derived from an EMBL/GenBank/DDBJ whole genome shotgun (WGS) entry which is preliminary data.</text>
</comment>
<name>A0ABV6R112_9CAUL</name>
<dbReference type="Proteomes" id="UP001589906">
    <property type="component" value="Unassembled WGS sequence"/>
</dbReference>
<dbReference type="RefSeq" id="WP_376835047.1">
    <property type="nucleotide sequence ID" value="NZ_JBHLSW010000003.1"/>
</dbReference>
<sequence length="81" mass="8504">MPTKLRNTITAADIAQLEKAHRIVCGIMVGLNPASAAALPLYAAASVLRQCAVDLSGDPAIWRERGTAEQMPSAQAASRSE</sequence>